<evidence type="ECO:0008006" key="3">
    <source>
        <dbReference type="Google" id="ProtNLM"/>
    </source>
</evidence>
<sequence>MAGAQKSSRIVGKPVVGTAAATTKVPRKLKVVVGQGEDIREFVVRESQVATRSKSFSDALREGPKDTAEIVLELPDDDPQVFALYSKLLDTGTVPALQEIQNRTHIGDDGHIYCRNRSACMIEYHTLVGLYVFARQIADVKAQNAAIDGVIAKVTHESTTVVNPHAGPCLPTVGAIKTMYSQTKKHCPGRQAILDCFVWYGQAETLHECGSWIEAPPEEFMLDLARNLMSLRNQPTQNIPHHDLTRYHEPEGEDYEWDMMPWSSMEHYQGFSN</sequence>
<proteinExistence type="predicted"/>
<dbReference type="OrthoDB" id="1022638at2759"/>
<evidence type="ECO:0000313" key="1">
    <source>
        <dbReference type="EMBL" id="KAF2026727.1"/>
    </source>
</evidence>
<evidence type="ECO:0000313" key="2">
    <source>
        <dbReference type="Proteomes" id="UP000799777"/>
    </source>
</evidence>
<dbReference type="EMBL" id="ML978238">
    <property type="protein sequence ID" value="KAF2026727.1"/>
    <property type="molecule type" value="Genomic_DNA"/>
</dbReference>
<comment type="caution">
    <text evidence="1">The sequence shown here is derived from an EMBL/GenBank/DDBJ whole genome shotgun (WGS) entry which is preliminary data.</text>
</comment>
<keyword evidence="2" id="KW-1185">Reference proteome</keyword>
<dbReference type="Proteomes" id="UP000799777">
    <property type="component" value="Unassembled WGS sequence"/>
</dbReference>
<reference evidence="1" key="1">
    <citation type="journal article" date="2020" name="Stud. Mycol.">
        <title>101 Dothideomycetes genomes: a test case for predicting lifestyles and emergence of pathogens.</title>
        <authorList>
            <person name="Haridas S."/>
            <person name="Albert R."/>
            <person name="Binder M."/>
            <person name="Bloem J."/>
            <person name="Labutti K."/>
            <person name="Salamov A."/>
            <person name="Andreopoulos B."/>
            <person name="Baker S."/>
            <person name="Barry K."/>
            <person name="Bills G."/>
            <person name="Bluhm B."/>
            <person name="Cannon C."/>
            <person name="Castanera R."/>
            <person name="Culley D."/>
            <person name="Daum C."/>
            <person name="Ezra D."/>
            <person name="Gonzalez J."/>
            <person name="Henrissat B."/>
            <person name="Kuo A."/>
            <person name="Liang C."/>
            <person name="Lipzen A."/>
            <person name="Lutzoni F."/>
            <person name="Magnuson J."/>
            <person name="Mondo S."/>
            <person name="Nolan M."/>
            <person name="Ohm R."/>
            <person name="Pangilinan J."/>
            <person name="Park H.-J."/>
            <person name="Ramirez L."/>
            <person name="Alfaro M."/>
            <person name="Sun H."/>
            <person name="Tritt A."/>
            <person name="Yoshinaga Y."/>
            <person name="Zwiers L.-H."/>
            <person name="Turgeon B."/>
            <person name="Goodwin S."/>
            <person name="Spatafora J."/>
            <person name="Crous P."/>
            <person name="Grigoriev I."/>
        </authorList>
    </citation>
    <scope>NUCLEOTIDE SEQUENCE</scope>
    <source>
        <strain evidence="1">CBS 110217</strain>
    </source>
</reference>
<gene>
    <name evidence="1" type="ORF">EK21DRAFT_115563</name>
</gene>
<organism evidence="1 2">
    <name type="scientific">Setomelanomma holmii</name>
    <dbReference type="NCBI Taxonomy" id="210430"/>
    <lineage>
        <taxon>Eukaryota</taxon>
        <taxon>Fungi</taxon>
        <taxon>Dikarya</taxon>
        <taxon>Ascomycota</taxon>
        <taxon>Pezizomycotina</taxon>
        <taxon>Dothideomycetes</taxon>
        <taxon>Pleosporomycetidae</taxon>
        <taxon>Pleosporales</taxon>
        <taxon>Pleosporineae</taxon>
        <taxon>Phaeosphaeriaceae</taxon>
        <taxon>Setomelanomma</taxon>
    </lineage>
</organism>
<accession>A0A9P4H348</accession>
<protein>
    <recommendedName>
        <fullName evidence="3">BTB domain-containing protein</fullName>
    </recommendedName>
</protein>
<name>A0A9P4H348_9PLEO</name>
<dbReference type="AlphaFoldDB" id="A0A9P4H348"/>